<sequence>MLAAAALAALALPAQAQGALQGAWRTDGGWLTELRSHPDGAKVCSTGKAGQTPHTFGLTIVRSGPETVVMVVDQTQPPAPGVGEMSFSQNGRVVDTIPVQVTGPAVGSRDARGPEAGRLISRLSPGPTTIAVGDRRWELDLAGLPAALAELDRCLDKAR</sequence>
<evidence type="ECO:0000313" key="2">
    <source>
        <dbReference type="EMBL" id="RAI39233.1"/>
    </source>
</evidence>
<keyword evidence="1" id="KW-0732">Signal</keyword>
<feature type="signal peptide" evidence="1">
    <location>
        <begin position="1"/>
        <end position="16"/>
    </location>
</feature>
<evidence type="ECO:0008006" key="4">
    <source>
        <dbReference type="Google" id="ProtNLM"/>
    </source>
</evidence>
<evidence type="ECO:0000313" key="3">
    <source>
        <dbReference type="Proteomes" id="UP000249130"/>
    </source>
</evidence>
<comment type="caution">
    <text evidence="2">The sequence shown here is derived from an EMBL/GenBank/DDBJ whole genome shotgun (WGS) entry which is preliminary data.</text>
</comment>
<keyword evidence="3" id="KW-1185">Reference proteome</keyword>
<gene>
    <name evidence="2" type="ORF">CH341_26265</name>
</gene>
<dbReference type="Proteomes" id="UP000249130">
    <property type="component" value="Unassembled WGS sequence"/>
</dbReference>
<protein>
    <recommendedName>
        <fullName evidence="4">Invasion protein</fullName>
    </recommendedName>
</protein>
<dbReference type="EMBL" id="NPEX01000303">
    <property type="protein sequence ID" value="RAI39233.1"/>
    <property type="molecule type" value="Genomic_DNA"/>
</dbReference>
<accession>A0A327KNR0</accession>
<feature type="chain" id="PRO_5016237834" description="Invasion protein" evidence="1">
    <location>
        <begin position="17"/>
        <end position="159"/>
    </location>
</feature>
<name>A0A327KNR0_9BRAD</name>
<reference evidence="2 3" key="1">
    <citation type="submission" date="2017-07" db="EMBL/GenBank/DDBJ databases">
        <title>Draft Genome Sequences of Select Purple Nonsulfur Bacteria.</title>
        <authorList>
            <person name="Lasarre B."/>
            <person name="Mckinlay J.B."/>
        </authorList>
    </citation>
    <scope>NUCLEOTIDE SEQUENCE [LARGE SCALE GENOMIC DNA]</scope>
    <source>
        <strain evidence="2 3">DSM 5909</strain>
    </source>
</reference>
<evidence type="ECO:0000256" key="1">
    <source>
        <dbReference type="SAM" id="SignalP"/>
    </source>
</evidence>
<dbReference type="AlphaFoldDB" id="A0A327KNR0"/>
<proteinExistence type="predicted"/>
<organism evidence="2 3">
    <name type="scientific">Rhodoplanes roseus</name>
    <dbReference type="NCBI Taxonomy" id="29409"/>
    <lineage>
        <taxon>Bacteria</taxon>
        <taxon>Pseudomonadati</taxon>
        <taxon>Pseudomonadota</taxon>
        <taxon>Alphaproteobacteria</taxon>
        <taxon>Hyphomicrobiales</taxon>
        <taxon>Nitrobacteraceae</taxon>
        <taxon>Rhodoplanes</taxon>
    </lineage>
</organism>